<evidence type="ECO:0000256" key="3">
    <source>
        <dbReference type="ARBA" id="ARBA00022729"/>
    </source>
</evidence>
<dbReference type="SUPFAM" id="SSF53822">
    <property type="entry name" value="Periplasmic binding protein-like I"/>
    <property type="match status" value="1"/>
</dbReference>
<reference evidence="6 7" key="1">
    <citation type="submission" date="2007-08" db="EMBL/GenBank/DDBJ databases">
        <title>Complete sequence of Thermotoga lettingae TMO.</title>
        <authorList>
            <consortium name="US DOE Joint Genome Institute"/>
            <person name="Copeland A."/>
            <person name="Lucas S."/>
            <person name="Lapidus A."/>
            <person name="Barry K."/>
            <person name="Glavina del Rio T."/>
            <person name="Dalin E."/>
            <person name="Tice H."/>
            <person name="Pitluck S."/>
            <person name="Foster B."/>
            <person name="Bruce D."/>
            <person name="Schmutz J."/>
            <person name="Larimer F."/>
            <person name="Land M."/>
            <person name="Hauser L."/>
            <person name="Kyrpides N."/>
            <person name="Mikhailova N."/>
            <person name="Nelson K."/>
            <person name="Gogarten J.P."/>
            <person name="Noll K."/>
            <person name="Richardson P."/>
        </authorList>
    </citation>
    <scope>NUCLEOTIDE SEQUENCE [LARGE SCALE GENOMIC DNA]</scope>
    <source>
        <strain evidence="7">ATCC BAA-301 / DSM 14385 / NBRC 107922 / TMO</strain>
    </source>
</reference>
<evidence type="ECO:0000313" key="7">
    <source>
        <dbReference type="Proteomes" id="UP000002016"/>
    </source>
</evidence>
<reference evidence="6 7" key="2">
    <citation type="journal article" date="2009" name="Proc. Natl. Acad. Sci. U.S.A.">
        <title>On the chimeric nature, thermophilic origin, and phylogenetic placement of the Thermotogales.</title>
        <authorList>
            <person name="Zhaxybayeva O."/>
            <person name="Swithers K.S."/>
            <person name="Lapierre P."/>
            <person name="Fournier G.P."/>
            <person name="Bickhart D.M."/>
            <person name="DeBoy R.T."/>
            <person name="Nelson K.E."/>
            <person name="Nesbo C.L."/>
            <person name="Doolittle W.F."/>
            <person name="Gogarten J.P."/>
            <person name="Noll K.M."/>
        </authorList>
    </citation>
    <scope>NUCLEOTIDE SEQUENCE [LARGE SCALE GENOMIC DNA]</scope>
    <source>
        <strain evidence="7">ATCC BAA-301 / DSM 14385 / NBRC 107922 / TMO</strain>
    </source>
</reference>
<dbReference type="GO" id="GO:0030246">
    <property type="term" value="F:carbohydrate binding"/>
    <property type="evidence" value="ECO:0007669"/>
    <property type="project" value="UniProtKB-ARBA"/>
</dbReference>
<dbReference type="InterPro" id="IPR028082">
    <property type="entry name" value="Peripla_BP_I"/>
</dbReference>
<dbReference type="RefSeq" id="WP_012003358.1">
    <property type="nucleotide sequence ID" value="NC_009828.1"/>
</dbReference>
<name>A8F6U8_PSELT</name>
<dbReference type="HOGENOM" id="CLU_037628_3_2_0"/>
<comment type="similarity">
    <text evidence="2">Belongs to the bacterial solute-binding protein 2 family.</text>
</comment>
<evidence type="ECO:0000256" key="4">
    <source>
        <dbReference type="SAM" id="SignalP"/>
    </source>
</evidence>
<dbReference type="PANTHER" id="PTHR46847:SF1">
    <property type="entry name" value="D-ALLOSE-BINDING PERIPLASMIC PROTEIN-RELATED"/>
    <property type="match status" value="1"/>
</dbReference>
<dbReference type="Gene3D" id="3.40.50.2300">
    <property type="match status" value="2"/>
</dbReference>
<dbReference type="InterPro" id="IPR025997">
    <property type="entry name" value="SBP_2_dom"/>
</dbReference>
<evidence type="ECO:0000256" key="1">
    <source>
        <dbReference type="ARBA" id="ARBA00004196"/>
    </source>
</evidence>
<organism evidence="6 7">
    <name type="scientific">Pseudothermotoga lettingae (strain ATCC BAA-301 / DSM 14385 / NBRC 107922 / TMO)</name>
    <name type="common">Thermotoga lettingae</name>
    <dbReference type="NCBI Taxonomy" id="416591"/>
    <lineage>
        <taxon>Bacteria</taxon>
        <taxon>Thermotogati</taxon>
        <taxon>Thermotogota</taxon>
        <taxon>Thermotogae</taxon>
        <taxon>Thermotogales</taxon>
        <taxon>Thermotogaceae</taxon>
        <taxon>Pseudothermotoga</taxon>
    </lineage>
</organism>
<dbReference type="GO" id="GO:0030313">
    <property type="term" value="C:cell envelope"/>
    <property type="evidence" value="ECO:0007669"/>
    <property type="project" value="UniProtKB-SubCell"/>
</dbReference>
<dbReference type="KEGG" id="tle:Tlet_1325"/>
<dbReference type="PANTHER" id="PTHR46847">
    <property type="entry name" value="D-ALLOSE-BINDING PERIPLASMIC PROTEIN-RELATED"/>
    <property type="match status" value="1"/>
</dbReference>
<keyword evidence="7" id="KW-1185">Reference proteome</keyword>
<proteinExistence type="inferred from homology"/>
<dbReference type="Proteomes" id="UP000002016">
    <property type="component" value="Chromosome"/>
</dbReference>
<gene>
    <name evidence="6" type="ordered locus">Tlet_1325</name>
</gene>
<dbReference type="GO" id="GO:0016787">
    <property type="term" value="F:hydrolase activity"/>
    <property type="evidence" value="ECO:0007669"/>
    <property type="project" value="UniProtKB-KW"/>
</dbReference>
<dbReference type="EMBL" id="CP000812">
    <property type="protein sequence ID" value="ABV33882.1"/>
    <property type="molecule type" value="Genomic_DNA"/>
</dbReference>
<protein>
    <submittedName>
        <fullName evidence="6">Monosaccharide-transporting ATPase</fullName>
        <ecNumber evidence="6">3.6.3.17</ecNumber>
    </submittedName>
</protein>
<dbReference type="AlphaFoldDB" id="A8F6U8"/>
<keyword evidence="3 4" id="KW-0732">Signal</keyword>
<evidence type="ECO:0000313" key="6">
    <source>
        <dbReference type="EMBL" id="ABV33882.1"/>
    </source>
</evidence>
<dbReference type="CDD" id="cd19967">
    <property type="entry name" value="PBP1_TmRBP-like"/>
    <property type="match status" value="1"/>
</dbReference>
<dbReference type="EC" id="3.6.3.17" evidence="6"/>
<feature type="domain" description="Periplasmic binding protein" evidence="5">
    <location>
        <begin position="27"/>
        <end position="286"/>
    </location>
</feature>
<dbReference type="Pfam" id="PF13407">
    <property type="entry name" value="Peripla_BP_4"/>
    <property type="match status" value="1"/>
</dbReference>
<dbReference type="eggNOG" id="COG1879">
    <property type="taxonomic scope" value="Bacteria"/>
</dbReference>
<feature type="chain" id="PRO_5002719203" evidence="4">
    <location>
        <begin position="22"/>
        <end position="314"/>
    </location>
</feature>
<sequence length="314" mass="34800" precursor="true">MKKFVTILLATVVLLAGFTFAETKGKIAVVISTLNNPWFVVLADTAKERAQELGYEVTVFDSQNDTAKESTHFDTIIAAGFQAILFNPTDADGSIANVRRAKDAGIPVFCIDRGINARGLAVSQIYSDNYYGGVLVGEYFVKFMKEKLKSDKIPYAELLGILSAQPTWDRSNGFHSVVDKYGEFTMVAQQSAEFDRDTGFKVTEQILQAHPEIKAIWCGNDAMALGALMAIEAAGRKDIYVFGFDGAEDVIYAINEGRQIAATIMQFPKLMSRLAAEWADQYLRGERQFPEIVPVTVELVSQENIQKYAPYGRK</sequence>
<dbReference type="STRING" id="416591.Tlet_1325"/>
<evidence type="ECO:0000256" key="2">
    <source>
        <dbReference type="ARBA" id="ARBA00007639"/>
    </source>
</evidence>
<dbReference type="OrthoDB" id="9814427at2"/>
<evidence type="ECO:0000259" key="5">
    <source>
        <dbReference type="Pfam" id="PF13407"/>
    </source>
</evidence>
<keyword evidence="6" id="KW-0378">Hydrolase</keyword>
<comment type="subcellular location">
    <subcellularLocation>
        <location evidence="1">Cell envelope</location>
    </subcellularLocation>
</comment>
<feature type="signal peptide" evidence="4">
    <location>
        <begin position="1"/>
        <end position="21"/>
    </location>
</feature>
<accession>A8F6U8</accession>